<dbReference type="AlphaFoldDB" id="T0Y525"/>
<dbReference type="Gene3D" id="3.20.20.70">
    <property type="entry name" value="Aldolase class I"/>
    <property type="match status" value="1"/>
</dbReference>
<reference evidence="2" key="1">
    <citation type="submission" date="2013-08" db="EMBL/GenBank/DDBJ databases">
        <authorList>
            <person name="Mendez C."/>
            <person name="Richter M."/>
            <person name="Ferrer M."/>
            <person name="Sanchez J."/>
        </authorList>
    </citation>
    <scope>NUCLEOTIDE SEQUENCE</scope>
</reference>
<protein>
    <submittedName>
        <fullName evidence="2">Dihydrodipicolinate synthase</fullName>
        <ecNumber evidence="2">4.3.3.7</ecNumber>
    </submittedName>
</protein>
<sequence length="148" mass="16248">SVPVARRLAEKHKNIIGIKDSSGDFRSFVNFLGEMPDNFMVFQGQDDLLLPSLMLGAAGGVCGTTNFTRLAVDVFNAHKKGDTKHARALQERLTKVMNAVNSVQFSEGYHLMFYKQALGRFSTNAVPPIVGLSATEAKELYEKVKGLL</sequence>
<accession>T0Y525</accession>
<dbReference type="PANTHER" id="PTHR12128:SF66">
    <property type="entry name" value="4-HYDROXY-2-OXOGLUTARATE ALDOLASE, MITOCHONDRIAL"/>
    <property type="match status" value="1"/>
</dbReference>
<gene>
    <name evidence="2" type="ORF">B2A_14245</name>
</gene>
<reference evidence="2" key="2">
    <citation type="journal article" date="2014" name="ISME J.">
        <title>Microbial stratification in low pH oxic and suboxic macroscopic growths along an acid mine drainage.</title>
        <authorList>
            <person name="Mendez-Garcia C."/>
            <person name="Mesa V."/>
            <person name="Sprenger R.R."/>
            <person name="Richter M."/>
            <person name="Diez M.S."/>
            <person name="Solano J."/>
            <person name="Bargiela R."/>
            <person name="Golyshina O.V."/>
            <person name="Manteca A."/>
            <person name="Ramos J.L."/>
            <person name="Gallego J.R."/>
            <person name="Llorente I."/>
            <person name="Martins Dos Santos V.A."/>
            <person name="Jensen O.N."/>
            <person name="Pelaez A.I."/>
            <person name="Sanchez J."/>
            <person name="Ferrer M."/>
        </authorList>
    </citation>
    <scope>NUCLEOTIDE SEQUENCE</scope>
</reference>
<dbReference type="SUPFAM" id="SSF51569">
    <property type="entry name" value="Aldolase"/>
    <property type="match status" value="1"/>
</dbReference>
<evidence type="ECO:0000256" key="1">
    <source>
        <dbReference type="ARBA" id="ARBA00023239"/>
    </source>
</evidence>
<dbReference type="PANTHER" id="PTHR12128">
    <property type="entry name" value="DIHYDRODIPICOLINATE SYNTHASE"/>
    <property type="match status" value="1"/>
</dbReference>
<dbReference type="Pfam" id="PF00701">
    <property type="entry name" value="DHDPS"/>
    <property type="match status" value="1"/>
</dbReference>
<proteinExistence type="predicted"/>
<keyword evidence="1 2" id="KW-0456">Lyase</keyword>
<dbReference type="InterPro" id="IPR002220">
    <property type="entry name" value="DapA-like"/>
</dbReference>
<name>T0Y525_9ZZZZ</name>
<comment type="caution">
    <text evidence="2">The sequence shown here is derived from an EMBL/GenBank/DDBJ whole genome shotgun (WGS) entry which is preliminary data.</text>
</comment>
<evidence type="ECO:0000313" key="2">
    <source>
        <dbReference type="EMBL" id="EQD30191.1"/>
    </source>
</evidence>
<feature type="non-terminal residue" evidence="2">
    <location>
        <position position="1"/>
    </location>
</feature>
<organism evidence="2">
    <name type="scientific">mine drainage metagenome</name>
    <dbReference type="NCBI Taxonomy" id="410659"/>
    <lineage>
        <taxon>unclassified sequences</taxon>
        <taxon>metagenomes</taxon>
        <taxon>ecological metagenomes</taxon>
    </lineage>
</organism>
<dbReference type="CDD" id="cd00408">
    <property type="entry name" value="DHDPS-like"/>
    <property type="match status" value="1"/>
</dbReference>
<dbReference type="GO" id="GO:0008840">
    <property type="term" value="F:4-hydroxy-tetrahydrodipicolinate synthase activity"/>
    <property type="evidence" value="ECO:0007669"/>
    <property type="project" value="UniProtKB-EC"/>
</dbReference>
<dbReference type="InterPro" id="IPR013785">
    <property type="entry name" value="Aldolase_TIM"/>
</dbReference>
<dbReference type="EC" id="4.3.3.7" evidence="2"/>
<dbReference type="EMBL" id="AUZZ01010328">
    <property type="protein sequence ID" value="EQD30191.1"/>
    <property type="molecule type" value="Genomic_DNA"/>
</dbReference>